<comment type="caution">
    <text evidence="1">The sequence shown here is derived from an EMBL/GenBank/DDBJ whole genome shotgun (WGS) entry which is preliminary data.</text>
</comment>
<accession>A0A8S9GQK7</accession>
<evidence type="ECO:0000313" key="2">
    <source>
        <dbReference type="EMBL" id="KAF2555664.1"/>
    </source>
</evidence>
<dbReference type="Proteomes" id="UP000712281">
    <property type="component" value="Unassembled WGS sequence"/>
</dbReference>
<sequence>MVTPIETKQESVRSDLRRGSYESGVKAAWSVQLARLTVGPTRPFDELDGLAGPTLTFGELDDGSFAFRDPLSEASSNLSRRLYFVNPFRNCYET</sequence>
<organism evidence="1">
    <name type="scientific">Brassica cretica</name>
    <name type="common">Mustard</name>
    <dbReference type="NCBI Taxonomy" id="69181"/>
    <lineage>
        <taxon>Eukaryota</taxon>
        <taxon>Viridiplantae</taxon>
        <taxon>Streptophyta</taxon>
        <taxon>Embryophyta</taxon>
        <taxon>Tracheophyta</taxon>
        <taxon>Spermatophyta</taxon>
        <taxon>Magnoliopsida</taxon>
        <taxon>eudicotyledons</taxon>
        <taxon>Gunneridae</taxon>
        <taxon>Pentapetalae</taxon>
        <taxon>rosids</taxon>
        <taxon>malvids</taxon>
        <taxon>Brassicales</taxon>
        <taxon>Brassicaceae</taxon>
        <taxon>Brassiceae</taxon>
        <taxon>Brassica</taxon>
    </lineage>
</organism>
<gene>
    <name evidence="2" type="ORF">F2Q68_00016900</name>
    <name evidence="1" type="ORF">F2Q70_00022674</name>
</gene>
<reference evidence="1" key="1">
    <citation type="submission" date="2019-12" db="EMBL/GenBank/DDBJ databases">
        <title>Genome sequencing and annotation of Brassica cretica.</title>
        <authorList>
            <person name="Studholme D.J."/>
            <person name="Sarris P.F."/>
        </authorList>
    </citation>
    <scope>NUCLEOTIDE SEQUENCE</scope>
    <source>
        <strain evidence="2">PFS-001/15</strain>
        <strain evidence="1">PFS-102/07</strain>
        <tissue evidence="1">Leaf</tissue>
    </source>
</reference>
<name>A0A8S9GQK7_BRACR</name>
<dbReference type="EMBL" id="QGKY02001925">
    <property type="protein sequence ID" value="KAF2547330.1"/>
    <property type="molecule type" value="Genomic_DNA"/>
</dbReference>
<dbReference type="EMBL" id="QGKW02001940">
    <property type="protein sequence ID" value="KAF2555664.1"/>
    <property type="molecule type" value="Genomic_DNA"/>
</dbReference>
<dbReference type="AlphaFoldDB" id="A0A8S9GQK7"/>
<protein>
    <submittedName>
        <fullName evidence="1">Uncharacterized protein</fullName>
    </submittedName>
</protein>
<proteinExistence type="predicted"/>
<evidence type="ECO:0000313" key="1">
    <source>
        <dbReference type="EMBL" id="KAF2547330.1"/>
    </source>
</evidence>